<feature type="compositionally biased region" description="Pro residues" evidence="1">
    <location>
        <begin position="104"/>
        <end position="113"/>
    </location>
</feature>
<evidence type="ECO:0008006" key="4">
    <source>
        <dbReference type="Google" id="ProtNLM"/>
    </source>
</evidence>
<evidence type="ECO:0000313" key="2">
    <source>
        <dbReference type="EMBL" id="MDI6104355.1"/>
    </source>
</evidence>
<sequence>MKDRDERLVATAGRDDDDLVKLTVHLLPEAWAAVRAASVITGDTRTDCINRAQRFYSALVHLAAEGGGRLTFHDRDGLEHHVYVWSRRKRRRAWLRFPLKRPRPSPARTPPRPAVTRSTPYDRMPLAPEPMDARHATRAA</sequence>
<evidence type="ECO:0000313" key="3">
    <source>
        <dbReference type="Proteomes" id="UP001241758"/>
    </source>
</evidence>
<proteinExistence type="predicted"/>
<evidence type="ECO:0000256" key="1">
    <source>
        <dbReference type="SAM" id="MobiDB-lite"/>
    </source>
</evidence>
<keyword evidence="3" id="KW-1185">Reference proteome</keyword>
<comment type="caution">
    <text evidence="2">The sequence shown here is derived from an EMBL/GenBank/DDBJ whole genome shotgun (WGS) entry which is preliminary data.</text>
</comment>
<protein>
    <recommendedName>
        <fullName evidence="4">Transposase</fullName>
    </recommendedName>
</protein>
<accession>A0ABT6WX93</accession>
<gene>
    <name evidence="2" type="ORF">QLQ12_37770</name>
</gene>
<name>A0ABT6WX93_9ACTN</name>
<organism evidence="2 3">
    <name type="scientific">Actinoplanes sandaracinus</name>
    <dbReference type="NCBI Taxonomy" id="3045177"/>
    <lineage>
        <taxon>Bacteria</taxon>
        <taxon>Bacillati</taxon>
        <taxon>Actinomycetota</taxon>
        <taxon>Actinomycetes</taxon>
        <taxon>Micromonosporales</taxon>
        <taxon>Micromonosporaceae</taxon>
        <taxon>Actinoplanes</taxon>
    </lineage>
</organism>
<feature type="region of interest" description="Disordered" evidence="1">
    <location>
        <begin position="99"/>
        <end position="140"/>
    </location>
</feature>
<reference evidence="2 3" key="1">
    <citation type="submission" date="2023-05" db="EMBL/GenBank/DDBJ databases">
        <title>Actinoplanes sp. NEAU-A12 genome sequencing.</title>
        <authorList>
            <person name="Wang Z.-S."/>
        </authorList>
    </citation>
    <scope>NUCLEOTIDE SEQUENCE [LARGE SCALE GENOMIC DNA]</scope>
    <source>
        <strain evidence="2 3">NEAU-A12</strain>
    </source>
</reference>
<dbReference type="EMBL" id="JASCTH010000032">
    <property type="protein sequence ID" value="MDI6104355.1"/>
    <property type="molecule type" value="Genomic_DNA"/>
</dbReference>
<dbReference type="Proteomes" id="UP001241758">
    <property type="component" value="Unassembled WGS sequence"/>
</dbReference>
<dbReference type="RefSeq" id="WP_282765720.1">
    <property type="nucleotide sequence ID" value="NZ_JASCTH010000032.1"/>
</dbReference>
<feature type="compositionally biased region" description="Basic and acidic residues" evidence="1">
    <location>
        <begin position="131"/>
        <end position="140"/>
    </location>
</feature>